<sequence length="296" mass="33961">MPAYISEEKLFFNKKPFGSKISDNNEIEELDQENLVVTRQEVNDDSKVAPRDVVATSTNVSKKALTLGDILSLEDSQSPPNKNNTNGPEENMVHHNPHLEITEESEADNSCDDNNLLKRNLPNGFGEISFCEAKSSLDYITYCGPLSGSENLSIRSDGTSASSFALPILQSEWNSSPVRMGKAEETQLRMVIAEERKVRKDKAEKTQLRKEKAEESQLREVKAEETQLRMVKAEETQLRKEKAEETQLRMVIAEERQLRKEKDEKRQLRKEKDEKRQLRKGKKGWRHYSSLLCCRF</sequence>
<dbReference type="AlphaFoldDB" id="A0A5S9U9J2"/>
<dbReference type="ExpressionAtlas" id="A0A5S9U9J2">
    <property type="expression patterns" value="baseline and differential"/>
</dbReference>
<protein>
    <submittedName>
        <fullName evidence="2">Uncharacterized protein</fullName>
    </submittedName>
</protein>
<evidence type="ECO:0000256" key="1">
    <source>
        <dbReference type="SAM" id="MobiDB-lite"/>
    </source>
</evidence>
<dbReference type="PANTHER" id="PTHR33914">
    <property type="entry name" value="18S PRE-RIBOSOMAL ASSEMBLY PROTEIN GAR2-LIKE PROTEIN"/>
    <property type="match status" value="1"/>
</dbReference>
<dbReference type="OrthoDB" id="1911032at2759"/>
<reference evidence="2 3" key="1">
    <citation type="submission" date="2019-12" db="EMBL/GenBank/DDBJ databases">
        <authorList>
            <person name="Jiao W.-B."/>
            <person name="Schneeberger K."/>
        </authorList>
    </citation>
    <scope>NUCLEOTIDE SEQUENCE [LARGE SCALE GENOMIC DNA]</scope>
    <source>
        <strain evidence="3">cv. C24</strain>
    </source>
</reference>
<dbReference type="InterPro" id="IPR040378">
    <property type="entry name" value="BASL"/>
</dbReference>
<proteinExistence type="predicted"/>
<dbReference type="EMBL" id="CACSHJ010000087">
    <property type="protein sequence ID" value="CAA0200301.1"/>
    <property type="molecule type" value="Genomic_DNA"/>
</dbReference>
<dbReference type="GO" id="GO:0009786">
    <property type="term" value="P:regulation of asymmetric cell division"/>
    <property type="evidence" value="ECO:0007669"/>
    <property type="project" value="InterPro"/>
</dbReference>
<dbReference type="PANTHER" id="PTHR33914:SF2">
    <property type="entry name" value="OS02G0582100 PROTEIN"/>
    <property type="match status" value="1"/>
</dbReference>
<dbReference type="Proteomes" id="UP000434276">
    <property type="component" value="Unassembled WGS sequence"/>
</dbReference>
<feature type="region of interest" description="Disordered" evidence="1">
    <location>
        <begin position="259"/>
        <end position="284"/>
    </location>
</feature>
<organism evidence="2 3">
    <name type="scientific">Arabidopsis thaliana</name>
    <name type="common">Mouse-ear cress</name>
    <dbReference type="NCBI Taxonomy" id="3702"/>
    <lineage>
        <taxon>Eukaryota</taxon>
        <taxon>Viridiplantae</taxon>
        <taxon>Streptophyta</taxon>
        <taxon>Embryophyta</taxon>
        <taxon>Tracheophyta</taxon>
        <taxon>Spermatophyta</taxon>
        <taxon>Magnoliopsida</taxon>
        <taxon>eudicotyledons</taxon>
        <taxon>Gunneridae</taxon>
        <taxon>Pentapetalae</taxon>
        <taxon>rosids</taxon>
        <taxon>malvids</taxon>
        <taxon>Brassicales</taxon>
        <taxon>Brassicaceae</taxon>
        <taxon>Camelineae</taxon>
        <taxon>Arabidopsis</taxon>
    </lineage>
</organism>
<feature type="compositionally biased region" description="Basic and acidic residues" evidence="1">
    <location>
        <begin position="259"/>
        <end position="276"/>
    </location>
</feature>
<accession>A0A5S9U9J2</accession>
<evidence type="ECO:0000313" key="2">
    <source>
        <dbReference type="EMBL" id="CAA0200301.1"/>
    </source>
</evidence>
<gene>
    <name evidence="2" type="ORF">C24_LOCUS1397</name>
</gene>
<name>A0A5S9U9J2_ARATH</name>
<evidence type="ECO:0000313" key="3">
    <source>
        <dbReference type="Proteomes" id="UP000434276"/>
    </source>
</evidence>